<feature type="signal peptide" evidence="2">
    <location>
        <begin position="1"/>
        <end position="28"/>
    </location>
</feature>
<evidence type="ECO:0000259" key="4">
    <source>
        <dbReference type="Pfam" id="PF02926"/>
    </source>
</evidence>
<protein>
    <submittedName>
        <fullName evidence="5">Uncharacterized protein</fullName>
    </submittedName>
</protein>
<dbReference type="InterPro" id="IPR029063">
    <property type="entry name" value="SAM-dependent_MTases_sf"/>
</dbReference>
<keyword evidence="1" id="KW-0808">Transferase</keyword>
<dbReference type="GO" id="GO:0003723">
    <property type="term" value="F:RNA binding"/>
    <property type="evidence" value="ECO:0007669"/>
    <property type="project" value="InterPro"/>
</dbReference>
<gene>
    <name evidence="5" type="ORF">FRACYDRAFT_235462</name>
</gene>
<dbReference type="OrthoDB" id="416496at2759"/>
<dbReference type="InParanoid" id="A0A1E7FMP4"/>
<dbReference type="AlphaFoldDB" id="A0A1E7FMP4"/>
<dbReference type="EMBL" id="KV784355">
    <property type="protein sequence ID" value="OEU19407.1"/>
    <property type="molecule type" value="Genomic_DNA"/>
</dbReference>
<dbReference type="GO" id="GO:0032259">
    <property type="term" value="P:methylation"/>
    <property type="evidence" value="ECO:0007669"/>
    <property type="project" value="UniProtKB-KW"/>
</dbReference>
<dbReference type="KEGG" id="fcy:FRACYDRAFT_235462"/>
<dbReference type="Gene3D" id="3.40.50.150">
    <property type="entry name" value="Vaccinia Virus protein VP39"/>
    <property type="match status" value="1"/>
</dbReference>
<keyword evidence="2" id="KW-0732">Signal</keyword>
<keyword evidence="6" id="KW-1185">Reference proteome</keyword>
<dbReference type="CDD" id="cd11715">
    <property type="entry name" value="THUMP_AdoMetMT"/>
    <property type="match status" value="1"/>
</dbReference>
<proteinExistence type="predicted"/>
<evidence type="ECO:0000256" key="1">
    <source>
        <dbReference type="ARBA" id="ARBA00022603"/>
    </source>
</evidence>
<sequence length="583" mass="64267">MMQANQYRWVSLLFGITVSLVFLQVGCCFQPNTVTFPTANLISLFAKRGNENDSSSPTRATYLATCGPGLAHVLQRELEDMRMKINHPDDIIDIDLSGKAAVTFEATREASLYALCWLRSAHQLLELVATTGQSASEGSYDVDRNSLLYTRHDVHDFVRDCVNVKELLGDGKGGMLTVSVKAILNSPQKLPKDLSHSHYTALTIKNSLCDVVRDMRGDRPNVELENPDVPLVAILRGVNVDENNNDGGAASLSIFRSLHPPGSLHKRGYRQGSVIHKAAMKESMAAGLLIEAGWKEKVEAAIISASNEQDEEEDQQQHQLKFIDPMAGSGSLVLEACMMATDIAPGLMRIRCGIPNHSTPPVIRWKSSSDDDDIDDVDAAAVWKNILLDATQRAKAGIQLMREHPSLIQITGNDIHPRAVDIMESALSSAGLLNFVSVSNKDCYDLETNDVDDENDSNSDNINNNIEYFVATNPPWGVRLTEDIEESWEGLKHFIRDKCPSGTEVYILSGDKTATATLKLRRDRMIPLQTGDQNLRWIRYTIRGKRQAVRSDPNANVSENVNVEATKGKSIPNVASAATDSWT</sequence>
<feature type="chain" id="PRO_5009193371" evidence="2">
    <location>
        <begin position="29"/>
        <end position="583"/>
    </location>
</feature>
<dbReference type="Pfam" id="PF02926">
    <property type="entry name" value="THUMP"/>
    <property type="match status" value="1"/>
</dbReference>
<dbReference type="PANTHER" id="PTHR47313:SF1">
    <property type="entry name" value="RIBOSOMAL RNA LARGE SUBUNIT METHYLTRANSFERASE K_L"/>
    <property type="match status" value="1"/>
</dbReference>
<dbReference type="InterPro" id="IPR004114">
    <property type="entry name" value="THUMP_dom"/>
</dbReference>
<feature type="domain" description="THUMP" evidence="4">
    <location>
        <begin position="196"/>
        <end position="235"/>
    </location>
</feature>
<dbReference type="GO" id="GO:0043527">
    <property type="term" value="C:tRNA methyltransferase complex"/>
    <property type="evidence" value="ECO:0007669"/>
    <property type="project" value="UniProtKB-ARBA"/>
</dbReference>
<organism evidence="5 6">
    <name type="scientific">Fragilariopsis cylindrus CCMP1102</name>
    <dbReference type="NCBI Taxonomy" id="635003"/>
    <lineage>
        <taxon>Eukaryota</taxon>
        <taxon>Sar</taxon>
        <taxon>Stramenopiles</taxon>
        <taxon>Ochrophyta</taxon>
        <taxon>Bacillariophyta</taxon>
        <taxon>Bacillariophyceae</taxon>
        <taxon>Bacillariophycidae</taxon>
        <taxon>Bacillariales</taxon>
        <taxon>Bacillariaceae</taxon>
        <taxon>Fragilariopsis</taxon>
    </lineage>
</organism>
<accession>A0A1E7FMP4</accession>
<reference evidence="5 6" key="1">
    <citation type="submission" date="2016-09" db="EMBL/GenBank/DDBJ databases">
        <title>Extensive genetic diversity and differential bi-allelic expression allows diatom success in the polar Southern Ocean.</title>
        <authorList>
            <consortium name="DOE Joint Genome Institute"/>
            <person name="Mock T."/>
            <person name="Otillar R.P."/>
            <person name="Strauss J."/>
            <person name="Dupont C."/>
            <person name="Frickenhaus S."/>
            <person name="Maumus F."/>
            <person name="Mcmullan M."/>
            <person name="Sanges R."/>
            <person name="Schmutz J."/>
            <person name="Toseland A."/>
            <person name="Valas R."/>
            <person name="Veluchamy A."/>
            <person name="Ward B.J."/>
            <person name="Allen A."/>
            <person name="Barry K."/>
            <person name="Falciatore A."/>
            <person name="Ferrante M."/>
            <person name="Fortunato A.E."/>
            <person name="Gloeckner G."/>
            <person name="Gruber A."/>
            <person name="Hipkin R."/>
            <person name="Janech M."/>
            <person name="Kroth P."/>
            <person name="Leese F."/>
            <person name="Lindquist E."/>
            <person name="Lyon B.R."/>
            <person name="Martin J."/>
            <person name="Mayer C."/>
            <person name="Parker M."/>
            <person name="Quesneville H."/>
            <person name="Raymond J."/>
            <person name="Uhlig C."/>
            <person name="Valentin K.U."/>
            <person name="Worden A.Z."/>
            <person name="Armbrust E.V."/>
            <person name="Bowler C."/>
            <person name="Green B."/>
            <person name="Moulton V."/>
            <person name="Van Oosterhout C."/>
            <person name="Grigoriev I."/>
        </authorList>
    </citation>
    <scope>NUCLEOTIDE SEQUENCE [LARGE SCALE GENOMIC DNA]</scope>
    <source>
        <strain evidence="5 6">CCMP1102</strain>
    </source>
</reference>
<evidence type="ECO:0000256" key="2">
    <source>
        <dbReference type="SAM" id="SignalP"/>
    </source>
</evidence>
<name>A0A1E7FMP4_9STRA</name>
<dbReference type="GO" id="GO:0008173">
    <property type="term" value="F:RNA methyltransferase activity"/>
    <property type="evidence" value="ECO:0007669"/>
    <property type="project" value="UniProtKB-ARBA"/>
</dbReference>
<evidence type="ECO:0000313" key="6">
    <source>
        <dbReference type="Proteomes" id="UP000095751"/>
    </source>
</evidence>
<dbReference type="InterPro" id="IPR000241">
    <property type="entry name" value="RlmKL-like_Mtase"/>
</dbReference>
<dbReference type="Pfam" id="PF01170">
    <property type="entry name" value="UPF0020"/>
    <property type="match status" value="1"/>
</dbReference>
<feature type="domain" description="Ribosomal RNA large subunit methyltransferase K/L-like methyltransferase" evidence="3">
    <location>
        <begin position="317"/>
        <end position="535"/>
    </location>
</feature>
<dbReference type="Proteomes" id="UP000095751">
    <property type="component" value="Unassembled WGS sequence"/>
</dbReference>
<evidence type="ECO:0000313" key="5">
    <source>
        <dbReference type="EMBL" id="OEU19407.1"/>
    </source>
</evidence>
<dbReference type="Gene3D" id="3.30.2130.30">
    <property type="match status" value="1"/>
</dbReference>
<dbReference type="SUPFAM" id="SSF53335">
    <property type="entry name" value="S-adenosyl-L-methionine-dependent methyltransferases"/>
    <property type="match status" value="1"/>
</dbReference>
<keyword evidence="1" id="KW-0489">Methyltransferase</keyword>
<dbReference type="PANTHER" id="PTHR47313">
    <property type="entry name" value="RIBOSOMAL RNA LARGE SUBUNIT METHYLTRANSFERASE K/L"/>
    <property type="match status" value="1"/>
</dbReference>
<evidence type="ECO:0000259" key="3">
    <source>
        <dbReference type="Pfam" id="PF01170"/>
    </source>
</evidence>